<keyword evidence="2" id="KW-1185">Reference proteome</keyword>
<name>A0A558A894_9PSEU</name>
<organism evidence="1 2">
    <name type="scientific">Amycolatopsis acidiphila</name>
    <dbReference type="NCBI Taxonomy" id="715473"/>
    <lineage>
        <taxon>Bacteria</taxon>
        <taxon>Bacillati</taxon>
        <taxon>Actinomycetota</taxon>
        <taxon>Actinomycetes</taxon>
        <taxon>Pseudonocardiales</taxon>
        <taxon>Pseudonocardiaceae</taxon>
        <taxon>Amycolatopsis</taxon>
    </lineage>
</organism>
<dbReference type="Proteomes" id="UP000318578">
    <property type="component" value="Unassembled WGS sequence"/>
</dbReference>
<dbReference type="EMBL" id="VJZA01000035">
    <property type="protein sequence ID" value="TVT20480.1"/>
    <property type="molecule type" value="Genomic_DNA"/>
</dbReference>
<reference evidence="1 2" key="1">
    <citation type="submission" date="2019-07" db="EMBL/GenBank/DDBJ databases">
        <title>New species of Amycolatopsis and Streptomyces.</title>
        <authorList>
            <person name="Duangmal K."/>
            <person name="Teo W.F.A."/>
            <person name="Lipun K."/>
        </authorList>
    </citation>
    <scope>NUCLEOTIDE SEQUENCE [LARGE SCALE GENOMIC DNA]</scope>
    <source>
        <strain evidence="1 2">JCM 30562</strain>
    </source>
</reference>
<gene>
    <name evidence="1" type="ORF">FNH06_20270</name>
</gene>
<comment type="caution">
    <text evidence="1">The sequence shown here is derived from an EMBL/GenBank/DDBJ whole genome shotgun (WGS) entry which is preliminary data.</text>
</comment>
<dbReference type="AlphaFoldDB" id="A0A558A894"/>
<evidence type="ECO:0000313" key="2">
    <source>
        <dbReference type="Proteomes" id="UP000318578"/>
    </source>
</evidence>
<proteinExistence type="predicted"/>
<protein>
    <submittedName>
        <fullName evidence="1">Uncharacterized protein</fullName>
    </submittedName>
</protein>
<evidence type="ECO:0000313" key="1">
    <source>
        <dbReference type="EMBL" id="TVT20480.1"/>
    </source>
</evidence>
<accession>A0A558A894</accession>
<sequence>MFEWHQGTGGLADLFEMCSLTFNWIYEQVMKLVNKILDGAQDLIDRYFPRVREILDRNPGSYDTINCAPRTSSGVAIVPDGVMSDDDMKLFMKRMHEAAQFVEKVRKGIDEVRSAYEEAVRRIGQIWTALGAASKDPVGYIGDTIYQKGQNRAIGFERAGGKFDPNKWNPAAGVWRATLLPS</sequence>